<evidence type="ECO:0000256" key="1">
    <source>
        <dbReference type="ARBA" id="ARBA00004370"/>
    </source>
</evidence>
<dbReference type="Proteomes" id="UP001185092">
    <property type="component" value="Unassembled WGS sequence"/>
</dbReference>
<evidence type="ECO:0000256" key="5">
    <source>
        <dbReference type="ARBA" id="ARBA00023237"/>
    </source>
</evidence>
<evidence type="ECO:0000256" key="3">
    <source>
        <dbReference type="ARBA" id="ARBA00022729"/>
    </source>
</evidence>
<keyword evidence="3 6" id="KW-0732">Signal</keyword>
<keyword evidence="4" id="KW-0472">Membrane</keyword>
<keyword evidence="9" id="KW-1185">Reference proteome</keyword>
<proteinExistence type="predicted"/>
<gene>
    <name evidence="8" type="ORF">HNQ88_004762</name>
</gene>
<dbReference type="PROSITE" id="PS51257">
    <property type="entry name" value="PROKAR_LIPOPROTEIN"/>
    <property type="match status" value="1"/>
</dbReference>
<dbReference type="GO" id="GO:0019867">
    <property type="term" value="C:outer membrane"/>
    <property type="evidence" value="ECO:0007669"/>
    <property type="project" value="InterPro"/>
</dbReference>
<protein>
    <submittedName>
        <fullName evidence="8">Outer membrane protein assembly factor BamA</fullName>
    </submittedName>
</protein>
<evidence type="ECO:0000313" key="9">
    <source>
        <dbReference type="Proteomes" id="UP001185092"/>
    </source>
</evidence>
<evidence type="ECO:0000256" key="2">
    <source>
        <dbReference type="ARBA" id="ARBA00022692"/>
    </source>
</evidence>
<dbReference type="PANTHER" id="PTHR12815">
    <property type="entry name" value="SORTING AND ASSEMBLY MACHINERY SAMM50 PROTEIN FAMILY MEMBER"/>
    <property type="match status" value="1"/>
</dbReference>
<feature type="domain" description="Bacterial surface antigen (D15)" evidence="7">
    <location>
        <begin position="457"/>
        <end position="741"/>
    </location>
</feature>
<reference evidence="8" key="1">
    <citation type="submission" date="2023-07" db="EMBL/GenBank/DDBJ databases">
        <title>Genomic Encyclopedia of Type Strains, Phase IV (KMG-IV): sequencing the most valuable type-strain genomes for metagenomic binning, comparative biology and taxonomic classification.</title>
        <authorList>
            <person name="Goeker M."/>
        </authorList>
    </citation>
    <scope>NUCLEOTIDE SEQUENCE</scope>
    <source>
        <strain evidence="8">DSM 26174</strain>
    </source>
</reference>
<comment type="caution">
    <text evidence="8">The sequence shown here is derived from an EMBL/GenBank/DDBJ whole genome shotgun (WGS) entry which is preliminary data.</text>
</comment>
<dbReference type="AlphaFoldDB" id="A0AAE4BV33"/>
<sequence>MPKLFFKISFFLILLSSFFACNTAQYLNENQKYYNGSTIEYAYEDSIPIDKTIKRHLDGQLISPQKGNIFGTRAGVWTYFKKKDKKGFINKFIFRSFGKKPVFYNGAQVKHISQVLENSLKNDGYFQSTVTYDTIHEKNSGIKAKYKIYPSRPYIIDSICYLTDSTKLSKKIDSIFVNQNELLKNSRYSLTKLKSFRNYTKDILKNQGYFYFNEDDLIYFADSSNNNYTIDIVMRLDPKTPKNHMYTYDFNKINLYQQYKFNDTTAYKANDSIYIDDINYYYKTDKYKPKTILSSVFIEKDSLYRWYNYEKTVNRLSRLGVFKFVNVNIEEDDTVNHKLKADIFLNDLPPKSIQFEIGMSTNSDQFTGPEFRLSYNNLNMFKGAEFFSSTFQAGILKQFGGNDNFKVLYWLGVDSQIKVPRFISFINFIPQTSNYVPYTNFKFSAMRYNFVPVLTIDYLNFSFGYEWQKVAQINNKFNPISISYQHSPNNRDVLEDLNPILAQTFQNQLVLGSEYTFTYNNTFNEVNKNSVYLKAGVDVSGNLFYLINRALKPDQDIYENPYTVAGQPFSQYTKLTFDFRYYRSLGKDSKLVPRIYLGIGLPYSNSKALPYIKQYFIGGPNDLRGFRLRSVGPGSNVPSDSTNNFLVQGGDIKLAGYLEYRFGIVGALKGALFTDIGNVWLKYNDPDRPGGQFLWNEFYKEFAVDAGFGFRLDFRVLIVRFDFGIPLRKPYLPENERWLFNNPGFGSLDWVKRNLVFTIDIGYPF</sequence>
<name>A0AAE4BV33_9BACT</name>
<evidence type="ECO:0000259" key="7">
    <source>
        <dbReference type="Pfam" id="PF01103"/>
    </source>
</evidence>
<feature type="signal peptide" evidence="6">
    <location>
        <begin position="1"/>
        <end position="22"/>
    </location>
</feature>
<dbReference type="PANTHER" id="PTHR12815:SF47">
    <property type="entry name" value="TRANSLOCATION AND ASSEMBLY MODULE SUBUNIT TAMA"/>
    <property type="match status" value="1"/>
</dbReference>
<evidence type="ECO:0000256" key="6">
    <source>
        <dbReference type="SAM" id="SignalP"/>
    </source>
</evidence>
<comment type="subcellular location">
    <subcellularLocation>
        <location evidence="1">Membrane</location>
    </subcellularLocation>
</comment>
<dbReference type="InterPro" id="IPR039910">
    <property type="entry name" value="D15-like"/>
</dbReference>
<organism evidence="8 9">
    <name type="scientific">Aureibacter tunicatorum</name>
    <dbReference type="NCBI Taxonomy" id="866807"/>
    <lineage>
        <taxon>Bacteria</taxon>
        <taxon>Pseudomonadati</taxon>
        <taxon>Bacteroidota</taxon>
        <taxon>Cytophagia</taxon>
        <taxon>Cytophagales</taxon>
        <taxon>Persicobacteraceae</taxon>
        <taxon>Aureibacter</taxon>
    </lineage>
</organism>
<dbReference type="RefSeq" id="WP_309942655.1">
    <property type="nucleotide sequence ID" value="NZ_AP025308.1"/>
</dbReference>
<dbReference type="InterPro" id="IPR000184">
    <property type="entry name" value="Bac_surfAg_D15"/>
</dbReference>
<dbReference type="Gene3D" id="2.40.160.50">
    <property type="entry name" value="membrane protein fhac: a member of the omp85/tpsb transporter family"/>
    <property type="match status" value="1"/>
</dbReference>
<accession>A0AAE4BV33</accession>
<feature type="chain" id="PRO_5042264563" evidence="6">
    <location>
        <begin position="23"/>
        <end position="765"/>
    </location>
</feature>
<keyword evidence="2" id="KW-0812">Transmembrane</keyword>
<dbReference type="EMBL" id="JAVDQD010000010">
    <property type="protein sequence ID" value="MDR6241675.1"/>
    <property type="molecule type" value="Genomic_DNA"/>
</dbReference>
<dbReference type="Pfam" id="PF01103">
    <property type="entry name" value="Omp85"/>
    <property type="match status" value="1"/>
</dbReference>
<evidence type="ECO:0000256" key="4">
    <source>
        <dbReference type="ARBA" id="ARBA00023136"/>
    </source>
</evidence>
<keyword evidence="5" id="KW-0998">Cell outer membrane</keyword>
<evidence type="ECO:0000313" key="8">
    <source>
        <dbReference type="EMBL" id="MDR6241675.1"/>
    </source>
</evidence>